<evidence type="ECO:0000256" key="1">
    <source>
        <dbReference type="SAM" id="Phobius"/>
    </source>
</evidence>
<dbReference type="AlphaFoldDB" id="A0AAX3BD16"/>
<keyword evidence="1" id="KW-0812">Transmembrane</keyword>
<dbReference type="KEGG" id="taqu:KDW03_11370"/>
<dbReference type="EMBL" id="CP073355">
    <property type="protein sequence ID" value="URA10065.1"/>
    <property type="molecule type" value="Genomic_DNA"/>
</dbReference>
<dbReference type="InterPro" id="IPR007563">
    <property type="entry name" value="DUF554"/>
</dbReference>
<gene>
    <name evidence="2" type="ORF">KDW03_11370</name>
</gene>
<feature type="transmembrane region" description="Helical" evidence="1">
    <location>
        <begin position="33"/>
        <end position="51"/>
    </location>
</feature>
<dbReference type="PANTHER" id="PTHR36111">
    <property type="entry name" value="INNER MEMBRANE PROTEIN-RELATED"/>
    <property type="match status" value="1"/>
</dbReference>
<feature type="transmembrane region" description="Helical" evidence="1">
    <location>
        <begin position="208"/>
        <end position="225"/>
    </location>
</feature>
<dbReference type="RefSeq" id="WP_271435197.1">
    <property type="nucleotide sequence ID" value="NZ_CP073355.1"/>
</dbReference>
<name>A0AAX3BD16_9SPIR</name>
<feature type="transmembrane region" description="Helical" evidence="1">
    <location>
        <begin position="180"/>
        <end position="201"/>
    </location>
</feature>
<evidence type="ECO:0000313" key="2">
    <source>
        <dbReference type="EMBL" id="URA10065.1"/>
    </source>
</evidence>
<keyword evidence="3" id="KW-1185">Reference proteome</keyword>
<protein>
    <submittedName>
        <fullName evidence="2">DUF554 domain-containing protein</fullName>
    </submittedName>
</protein>
<dbReference type="PANTHER" id="PTHR36111:SF2">
    <property type="entry name" value="INNER MEMBRANE PROTEIN"/>
    <property type="match status" value="1"/>
</dbReference>
<keyword evidence="1" id="KW-0472">Membrane</keyword>
<dbReference type="Pfam" id="PF04474">
    <property type="entry name" value="DUF554"/>
    <property type="match status" value="1"/>
</dbReference>
<keyword evidence="1" id="KW-1133">Transmembrane helix</keyword>
<accession>A0AAX3BD16</accession>
<organism evidence="2 3">
    <name type="scientific">Thermospira aquatica</name>
    <dbReference type="NCBI Taxonomy" id="2828656"/>
    <lineage>
        <taxon>Bacteria</taxon>
        <taxon>Pseudomonadati</taxon>
        <taxon>Spirochaetota</taxon>
        <taxon>Spirochaetia</taxon>
        <taxon>Brevinematales</taxon>
        <taxon>Thermospiraceae</taxon>
        <taxon>Thermospira</taxon>
    </lineage>
</organism>
<feature type="transmembrane region" description="Helical" evidence="1">
    <location>
        <begin position="6"/>
        <end position="26"/>
    </location>
</feature>
<reference evidence="2" key="1">
    <citation type="submission" date="2021-04" db="EMBL/GenBank/DDBJ databases">
        <authorList>
            <person name="Postec A."/>
        </authorList>
    </citation>
    <scope>NUCLEOTIDE SEQUENCE</scope>
    <source>
        <strain evidence="2">F1F22</strain>
    </source>
</reference>
<feature type="transmembrane region" description="Helical" evidence="1">
    <location>
        <begin position="96"/>
        <end position="115"/>
    </location>
</feature>
<reference evidence="2" key="2">
    <citation type="submission" date="2022-06" db="EMBL/GenBank/DDBJ databases">
        <title>Thermospira aquatica gen. nov., sp. nov.</title>
        <authorList>
            <person name="Ben Ali Gam Z."/>
            <person name="Labat M."/>
        </authorList>
    </citation>
    <scope>NUCLEOTIDE SEQUENCE</scope>
    <source>
        <strain evidence="2">F1F22</strain>
    </source>
</reference>
<dbReference type="Proteomes" id="UP001056539">
    <property type="component" value="Chromosome"/>
</dbReference>
<sequence length="227" mass="24328">MIIGSMVNAATVFAGSLVGIFLKRFVSDKYEEIAFQGLGLSTIMLSLSMMLSIKNPLPVIFSVVLGGLVGEWLQLENRFLILGEKLRERLPGMRSNFAEGVVSASVLFCVGAMTITGCLQEGVTGDFSILLTKALLDGFASIVLATTWGWGVFAAGFVVLIFQGGLTLLARWIGPWMSDFLIAQLVGTGGILVLGIGMKLLGIKPVRTLSLLPSLLFIVIFSLVFPH</sequence>
<evidence type="ECO:0000313" key="3">
    <source>
        <dbReference type="Proteomes" id="UP001056539"/>
    </source>
</evidence>
<proteinExistence type="predicted"/>